<evidence type="ECO:0000256" key="1">
    <source>
        <dbReference type="ARBA" id="ARBA00001962"/>
    </source>
</evidence>
<dbReference type="RefSeq" id="WP_160628745.1">
    <property type="nucleotide sequence ID" value="NZ_CP047593.1"/>
</dbReference>
<comment type="cofactor">
    <cofactor evidence="1">
        <name>Fe cation</name>
        <dbReference type="ChEBI" id="CHEBI:24875"/>
    </cofactor>
</comment>
<dbReference type="GO" id="GO:0046872">
    <property type="term" value="F:metal ion binding"/>
    <property type="evidence" value="ECO:0007669"/>
    <property type="project" value="InterPro"/>
</dbReference>
<sequence>MFEFATAGKIIFGNGTLKQAAPVAAVFGRKALVVTGRDTDRAAPLMDALAALGINCEMFAVSGEPTVELACQASQFAVDVVIGFGGGSVIDLAKAAAALMSNPGDPLDYLEVIGKGQPLTERAVPCIAIPTTAGTGAEVTKNAVLASPEHKVKVSMRHPFMIPDLAIVDPECTLSMPPAVTASTGLDALTQLLEAFISKKATPVTDGFCREGLPRAVRSLRRVFENGDDLAAREDMALASLFGGLALANAGLGAVHGFAGPVGGMFSAPHGMVCAALLPHVMKVNLAALREREPNVQTLERFDEFSRMTGGSKAEDGISWLAGLCRDLQVPALSTFGITEADFPVIVEKSKNASSMKGNAVELSDAQLTHILQAAWL</sequence>
<dbReference type="SUPFAM" id="SSF56796">
    <property type="entry name" value="Dehydroquinate synthase-like"/>
    <property type="match status" value="1"/>
</dbReference>
<evidence type="ECO:0000259" key="5">
    <source>
        <dbReference type="Pfam" id="PF00465"/>
    </source>
</evidence>
<dbReference type="InterPro" id="IPR001670">
    <property type="entry name" value="ADH_Fe/GldA"/>
</dbReference>
<dbReference type="AlphaFoldDB" id="A0A6P1M918"/>
<dbReference type="FunFam" id="3.40.50.1970:FF:000003">
    <property type="entry name" value="Alcohol dehydrogenase, iron-containing"/>
    <property type="match status" value="1"/>
</dbReference>
<comment type="similarity">
    <text evidence="2">Belongs to the iron-containing alcohol dehydrogenase family.</text>
</comment>
<evidence type="ECO:0000313" key="7">
    <source>
        <dbReference type="EMBL" id="QHI69563.1"/>
    </source>
</evidence>
<dbReference type="KEGG" id="taer:GT409_08865"/>
<dbReference type="Pfam" id="PF00465">
    <property type="entry name" value="Fe-ADH"/>
    <property type="match status" value="1"/>
</dbReference>
<dbReference type="PROSITE" id="PS00913">
    <property type="entry name" value="ADH_IRON_1"/>
    <property type="match status" value="1"/>
</dbReference>
<dbReference type="Gene3D" id="3.40.50.1970">
    <property type="match status" value="1"/>
</dbReference>
<evidence type="ECO:0000256" key="3">
    <source>
        <dbReference type="ARBA" id="ARBA00023002"/>
    </source>
</evidence>
<evidence type="ECO:0000256" key="2">
    <source>
        <dbReference type="ARBA" id="ARBA00007358"/>
    </source>
</evidence>
<name>A0A6P1M918_9BACT</name>
<feature type="domain" description="Fe-containing alcohol dehydrogenase-like C-terminal" evidence="6">
    <location>
        <begin position="181"/>
        <end position="376"/>
    </location>
</feature>
<evidence type="ECO:0000313" key="8">
    <source>
        <dbReference type="Proteomes" id="UP000464954"/>
    </source>
</evidence>
<feature type="domain" description="Alcohol dehydrogenase iron-type/glycerol dehydrogenase GldA" evidence="5">
    <location>
        <begin position="9"/>
        <end position="170"/>
    </location>
</feature>
<dbReference type="PANTHER" id="PTHR11496">
    <property type="entry name" value="ALCOHOL DEHYDROGENASE"/>
    <property type="match status" value="1"/>
</dbReference>
<keyword evidence="3" id="KW-0560">Oxidoreductase</keyword>
<dbReference type="InterPro" id="IPR056798">
    <property type="entry name" value="ADH_Fe_C"/>
</dbReference>
<keyword evidence="4" id="KW-0520">NAD</keyword>
<dbReference type="Pfam" id="PF25137">
    <property type="entry name" value="ADH_Fe_C"/>
    <property type="match status" value="1"/>
</dbReference>
<protein>
    <submittedName>
        <fullName evidence="7">Iron-containing alcohol dehydrogenase</fullName>
    </submittedName>
</protein>
<dbReference type="Gene3D" id="1.20.1090.10">
    <property type="entry name" value="Dehydroquinate synthase-like - alpha domain"/>
    <property type="match status" value="1"/>
</dbReference>
<organism evidence="7 8">
    <name type="scientific">Tichowtungia aerotolerans</name>
    <dbReference type="NCBI Taxonomy" id="2697043"/>
    <lineage>
        <taxon>Bacteria</taxon>
        <taxon>Pseudomonadati</taxon>
        <taxon>Kiritimatiellota</taxon>
        <taxon>Tichowtungiia</taxon>
        <taxon>Tichowtungiales</taxon>
        <taxon>Tichowtungiaceae</taxon>
        <taxon>Tichowtungia</taxon>
    </lineage>
</organism>
<reference evidence="7 8" key="1">
    <citation type="submission" date="2020-01" db="EMBL/GenBank/DDBJ databases">
        <title>Ponticoccus aerotolerans gen. nov., sp. nov., an anaerobic bacterium and proposal of Ponticoccusceae fam. nov., Ponticoccusles ord. nov. and Ponticoccuse classis nov. in the phylum Kiritimatiellaeota.</title>
        <authorList>
            <person name="Zhou L.Y."/>
            <person name="Du Z.J."/>
        </authorList>
    </citation>
    <scope>NUCLEOTIDE SEQUENCE [LARGE SCALE GENOMIC DNA]</scope>
    <source>
        <strain evidence="7 8">S-5007</strain>
    </source>
</reference>
<dbReference type="Proteomes" id="UP000464954">
    <property type="component" value="Chromosome"/>
</dbReference>
<dbReference type="InterPro" id="IPR039697">
    <property type="entry name" value="Alcohol_dehydrogenase_Fe"/>
</dbReference>
<evidence type="ECO:0000256" key="4">
    <source>
        <dbReference type="ARBA" id="ARBA00023027"/>
    </source>
</evidence>
<dbReference type="InterPro" id="IPR018211">
    <property type="entry name" value="ADH_Fe_CS"/>
</dbReference>
<gene>
    <name evidence="7" type="ORF">GT409_08865</name>
</gene>
<accession>A0A6P1M918</accession>
<proteinExistence type="inferred from homology"/>
<dbReference type="PANTHER" id="PTHR11496:SF102">
    <property type="entry name" value="ALCOHOL DEHYDROGENASE 4"/>
    <property type="match status" value="1"/>
</dbReference>
<evidence type="ECO:0000259" key="6">
    <source>
        <dbReference type="Pfam" id="PF25137"/>
    </source>
</evidence>
<dbReference type="GO" id="GO:0004022">
    <property type="term" value="F:alcohol dehydrogenase (NAD+) activity"/>
    <property type="evidence" value="ECO:0007669"/>
    <property type="project" value="TreeGrafter"/>
</dbReference>
<dbReference type="EMBL" id="CP047593">
    <property type="protein sequence ID" value="QHI69563.1"/>
    <property type="molecule type" value="Genomic_DNA"/>
</dbReference>
<keyword evidence="8" id="KW-1185">Reference proteome</keyword>
<dbReference type="CDD" id="cd08183">
    <property type="entry name" value="Fe-ADH-like"/>
    <property type="match status" value="1"/>
</dbReference>